<gene>
    <name evidence="7" type="ORF">N866_12860</name>
</gene>
<feature type="non-terminal residue" evidence="7">
    <location>
        <position position="1"/>
    </location>
</feature>
<keyword evidence="3 6" id="KW-0812">Transmembrane</keyword>
<evidence type="ECO:0000256" key="5">
    <source>
        <dbReference type="ARBA" id="ARBA00023136"/>
    </source>
</evidence>
<evidence type="ECO:0000256" key="3">
    <source>
        <dbReference type="ARBA" id="ARBA00022692"/>
    </source>
</evidence>
<evidence type="ECO:0000256" key="2">
    <source>
        <dbReference type="ARBA" id="ARBA00022475"/>
    </source>
</evidence>
<keyword evidence="8" id="KW-1185">Reference proteome</keyword>
<evidence type="ECO:0000256" key="6">
    <source>
        <dbReference type="SAM" id="Phobius"/>
    </source>
</evidence>
<keyword evidence="4 6" id="KW-1133">Transmembrane helix</keyword>
<evidence type="ECO:0000256" key="4">
    <source>
        <dbReference type="ARBA" id="ARBA00022989"/>
    </source>
</evidence>
<comment type="subcellular location">
    <subcellularLocation>
        <location evidence="1">Cell membrane</location>
        <topology evidence="1">Multi-pass membrane protein</topology>
    </subcellularLocation>
</comment>
<evidence type="ECO:0000256" key="1">
    <source>
        <dbReference type="ARBA" id="ARBA00004651"/>
    </source>
</evidence>
<evidence type="ECO:0000313" key="7">
    <source>
        <dbReference type="EMBL" id="EYR62000.1"/>
    </source>
</evidence>
<dbReference type="OrthoDB" id="4774807at2"/>
<feature type="transmembrane region" description="Helical" evidence="6">
    <location>
        <begin position="122"/>
        <end position="140"/>
    </location>
</feature>
<feature type="transmembrane region" description="Helical" evidence="6">
    <location>
        <begin position="88"/>
        <end position="110"/>
    </location>
</feature>
<accession>A0A021VPN9</accession>
<dbReference type="InterPro" id="IPR001123">
    <property type="entry name" value="LeuE-type"/>
</dbReference>
<comment type="caution">
    <text evidence="7">The sequence shown here is derived from an EMBL/GenBank/DDBJ whole genome shotgun (WGS) entry which is preliminary data.</text>
</comment>
<feature type="transmembrane region" description="Helical" evidence="6">
    <location>
        <begin position="52"/>
        <end position="76"/>
    </location>
</feature>
<dbReference type="EMBL" id="AXCW01000367">
    <property type="protein sequence ID" value="EYR62000.1"/>
    <property type="molecule type" value="Genomic_DNA"/>
</dbReference>
<evidence type="ECO:0000313" key="8">
    <source>
        <dbReference type="Proteomes" id="UP000019753"/>
    </source>
</evidence>
<dbReference type="Proteomes" id="UP000019753">
    <property type="component" value="Unassembled WGS sequence"/>
</dbReference>
<evidence type="ECO:0008006" key="9">
    <source>
        <dbReference type="Google" id="ProtNLM"/>
    </source>
</evidence>
<keyword evidence="5 6" id="KW-0472">Membrane</keyword>
<dbReference type="AlphaFoldDB" id="A0A021VPN9"/>
<dbReference type="RefSeq" id="WP_162177338.1">
    <property type="nucleotide sequence ID" value="NZ_AXCW01000367.1"/>
</dbReference>
<dbReference type="Pfam" id="PF01810">
    <property type="entry name" value="LysE"/>
    <property type="match status" value="1"/>
</dbReference>
<keyword evidence="2" id="KW-1003">Cell membrane</keyword>
<dbReference type="GO" id="GO:0005886">
    <property type="term" value="C:plasma membrane"/>
    <property type="evidence" value="ECO:0007669"/>
    <property type="project" value="UniProtKB-SubCell"/>
</dbReference>
<organism evidence="7 8">
    <name type="scientific">Actinotalea ferrariae CF5-4</name>
    <dbReference type="NCBI Taxonomy" id="948458"/>
    <lineage>
        <taxon>Bacteria</taxon>
        <taxon>Bacillati</taxon>
        <taxon>Actinomycetota</taxon>
        <taxon>Actinomycetes</taxon>
        <taxon>Micrococcales</taxon>
        <taxon>Cellulomonadaceae</taxon>
        <taxon>Actinotalea</taxon>
    </lineage>
</organism>
<reference evidence="7 8" key="1">
    <citation type="submission" date="2014-01" db="EMBL/GenBank/DDBJ databases">
        <title>Actinotalea ferrariae CF5-4.</title>
        <authorList>
            <person name="Chen F."/>
            <person name="Li Y."/>
            <person name="Wang G."/>
        </authorList>
    </citation>
    <scope>NUCLEOTIDE SEQUENCE [LARGE SCALE GENOMIC DNA]</scope>
    <source>
        <strain evidence="7 8">CF5-4</strain>
    </source>
</reference>
<sequence>LVAARGVVGLLRSRGAPPPVPPTEESPRGCRAAAPGAVTVAPARPMTPARSFVRFVGLTAVNPLTVVYFVAVAAGLADRLVTPTATVAFVLGIGVASAAWQLALAGAGAVLGARVSPRVRTALSLAGYAVVAGFAVALALP</sequence>
<protein>
    <recommendedName>
        <fullName evidence="9">Lysine transporter LysE</fullName>
    </recommendedName>
</protein>
<name>A0A021VPN9_9CELL</name>
<dbReference type="GO" id="GO:0006865">
    <property type="term" value="P:amino acid transport"/>
    <property type="evidence" value="ECO:0007669"/>
    <property type="project" value="InterPro"/>
</dbReference>
<proteinExistence type="predicted"/>